<dbReference type="PANTHER" id="PTHR34989:SF1">
    <property type="entry name" value="PROTEIN HDED"/>
    <property type="match status" value="1"/>
</dbReference>
<dbReference type="Proteomes" id="UP001597118">
    <property type="component" value="Unassembled WGS sequence"/>
</dbReference>
<gene>
    <name evidence="2" type="ORF">ACFSAH_08240</name>
</gene>
<evidence type="ECO:0000256" key="1">
    <source>
        <dbReference type="SAM" id="Phobius"/>
    </source>
</evidence>
<keyword evidence="1" id="KW-1133">Transmembrane helix</keyword>
<dbReference type="EMBL" id="JBHUDG010000012">
    <property type="protein sequence ID" value="MFD1629862.1"/>
    <property type="molecule type" value="Genomic_DNA"/>
</dbReference>
<reference evidence="3" key="1">
    <citation type="journal article" date="2019" name="Int. J. Syst. Evol. Microbiol.">
        <title>The Global Catalogue of Microorganisms (GCM) 10K type strain sequencing project: providing services to taxonomists for standard genome sequencing and annotation.</title>
        <authorList>
            <consortium name="The Broad Institute Genomics Platform"/>
            <consortium name="The Broad Institute Genome Sequencing Center for Infectious Disease"/>
            <person name="Wu L."/>
            <person name="Ma J."/>
        </authorList>
    </citation>
    <scope>NUCLEOTIDE SEQUENCE [LARGE SCALE GENOMIC DNA]</scope>
    <source>
        <strain evidence="3">CCUG 53762</strain>
    </source>
</reference>
<protein>
    <submittedName>
        <fullName evidence="2">HdeD family acid-resistance protein</fullName>
    </submittedName>
</protein>
<feature type="transmembrane region" description="Helical" evidence="1">
    <location>
        <begin position="159"/>
        <end position="179"/>
    </location>
</feature>
<dbReference type="PANTHER" id="PTHR34989">
    <property type="entry name" value="PROTEIN HDED"/>
    <property type="match status" value="1"/>
</dbReference>
<feature type="transmembrane region" description="Helical" evidence="1">
    <location>
        <begin position="74"/>
        <end position="95"/>
    </location>
</feature>
<keyword evidence="1" id="KW-0812">Transmembrane</keyword>
<organism evidence="2 3">
    <name type="scientific">Pseudopedobacter beijingensis</name>
    <dbReference type="NCBI Taxonomy" id="1207056"/>
    <lineage>
        <taxon>Bacteria</taxon>
        <taxon>Pseudomonadati</taxon>
        <taxon>Bacteroidota</taxon>
        <taxon>Sphingobacteriia</taxon>
        <taxon>Sphingobacteriales</taxon>
        <taxon>Sphingobacteriaceae</taxon>
        <taxon>Pseudopedobacter</taxon>
    </lineage>
</organism>
<dbReference type="RefSeq" id="WP_379662240.1">
    <property type="nucleotide sequence ID" value="NZ_JBHUDG010000012.1"/>
</dbReference>
<dbReference type="InterPro" id="IPR005325">
    <property type="entry name" value="DUF308_memb"/>
</dbReference>
<evidence type="ECO:0000313" key="3">
    <source>
        <dbReference type="Proteomes" id="UP001597118"/>
    </source>
</evidence>
<dbReference type="InterPro" id="IPR052712">
    <property type="entry name" value="Acid_resist_chaperone_HdeD"/>
</dbReference>
<dbReference type="Pfam" id="PF03729">
    <property type="entry name" value="DUF308"/>
    <property type="match status" value="2"/>
</dbReference>
<name>A0ABW4IBP9_9SPHI</name>
<feature type="transmembrane region" description="Helical" evidence="1">
    <location>
        <begin position="101"/>
        <end position="121"/>
    </location>
</feature>
<sequence length="197" mass="22064">MSTSLFKTVKSAVNHWYIPLIVGILFFILGIYVWSQPLASYLALSIFFCVSFIVSGVAEIIFSISNKNEMDNWGWTLAFGIINLLMGILLATHPGLSMATLAFYVGFVILFRSISSISASIELKNYGVSDWGWMMFWGILGVIFSFILLWNPLFAGLTLVVWTALGLMSMGIFGIVFAFKLKSLKKMKEKIRKSVDL</sequence>
<feature type="transmembrane region" description="Helical" evidence="1">
    <location>
        <begin position="16"/>
        <end position="35"/>
    </location>
</feature>
<feature type="transmembrane region" description="Helical" evidence="1">
    <location>
        <begin position="133"/>
        <end position="153"/>
    </location>
</feature>
<keyword evidence="3" id="KW-1185">Reference proteome</keyword>
<feature type="transmembrane region" description="Helical" evidence="1">
    <location>
        <begin position="41"/>
        <end position="62"/>
    </location>
</feature>
<evidence type="ECO:0000313" key="2">
    <source>
        <dbReference type="EMBL" id="MFD1629862.1"/>
    </source>
</evidence>
<comment type="caution">
    <text evidence="2">The sequence shown here is derived from an EMBL/GenBank/DDBJ whole genome shotgun (WGS) entry which is preliminary data.</text>
</comment>
<proteinExistence type="predicted"/>
<accession>A0ABW4IBP9</accession>
<keyword evidence="1" id="KW-0472">Membrane</keyword>